<dbReference type="STRING" id="617002.SAMN05660653_00946"/>
<evidence type="ECO:0000313" key="3">
    <source>
        <dbReference type="Proteomes" id="UP000198771"/>
    </source>
</evidence>
<dbReference type="EMBL" id="FMXO01000004">
    <property type="protein sequence ID" value="SDB18869.1"/>
    <property type="molecule type" value="Genomic_DNA"/>
</dbReference>
<accession>A0A1G6BEA4</accession>
<keyword evidence="1" id="KW-0472">Membrane</keyword>
<feature type="transmembrane region" description="Helical" evidence="1">
    <location>
        <begin position="6"/>
        <end position="26"/>
    </location>
</feature>
<evidence type="ECO:0000256" key="1">
    <source>
        <dbReference type="SAM" id="Phobius"/>
    </source>
</evidence>
<protein>
    <submittedName>
        <fullName evidence="2">Uncharacterized protein</fullName>
    </submittedName>
</protein>
<dbReference type="Proteomes" id="UP000198771">
    <property type="component" value="Unassembled WGS sequence"/>
</dbReference>
<feature type="transmembrane region" description="Helical" evidence="1">
    <location>
        <begin position="35"/>
        <end position="53"/>
    </location>
</feature>
<gene>
    <name evidence="2" type="ORF">SAMN05660653_00946</name>
</gene>
<reference evidence="2 3" key="1">
    <citation type="submission" date="2016-10" db="EMBL/GenBank/DDBJ databases">
        <authorList>
            <person name="de Groot N.N."/>
        </authorList>
    </citation>
    <scope>NUCLEOTIDE SEQUENCE [LARGE SCALE GENOMIC DNA]</scope>
    <source>
        <strain evidence="2 3">ASO4-2</strain>
    </source>
</reference>
<evidence type="ECO:0000313" key="2">
    <source>
        <dbReference type="EMBL" id="SDB18869.1"/>
    </source>
</evidence>
<name>A0A1G6BEA4_9BACT</name>
<keyword evidence="3" id="KW-1185">Reference proteome</keyword>
<sequence>MNQGTSCVKWVGAISLIGLLPVFGFIKHRRGDNKLLCWLMGLLLPFFFSVFGIEPGKLAGL</sequence>
<keyword evidence="1" id="KW-0812">Transmembrane</keyword>
<keyword evidence="1" id="KW-1133">Transmembrane helix</keyword>
<proteinExistence type="predicted"/>
<organism evidence="2 3">
    <name type="scientific">Desulfonatronum thiosulfatophilum</name>
    <dbReference type="NCBI Taxonomy" id="617002"/>
    <lineage>
        <taxon>Bacteria</taxon>
        <taxon>Pseudomonadati</taxon>
        <taxon>Thermodesulfobacteriota</taxon>
        <taxon>Desulfovibrionia</taxon>
        <taxon>Desulfovibrionales</taxon>
        <taxon>Desulfonatronaceae</taxon>
        <taxon>Desulfonatronum</taxon>
    </lineage>
</organism>
<dbReference type="AlphaFoldDB" id="A0A1G6BEA4"/>